<dbReference type="Proteomes" id="UP000032503">
    <property type="component" value="Unassembled WGS sequence"/>
</dbReference>
<keyword evidence="2" id="KW-1185">Reference proteome</keyword>
<comment type="caution">
    <text evidence="1">The sequence shown here is derived from an EMBL/GenBank/DDBJ whole genome shotgun (WGS) entry which is preliminary data.</text>
</comment>
<organism evidence="1 2">
    <name type="scientific">Agreia bicolorata</name>
    <dbReference type="NCBI Taxonomy" id="110935"/>
    <lineage>
        <taxon>Bacteria</taxon>
        <taxon>Bacillati</taxon>
        <taxon>Actinomycetota</taxon>
        <taxon>Actinomycetes</taxon>
        <taxon>Micrococcales</taxon>
        <taxon>Microbacteriaceae</taxon>
        <taxon>Agreia</taxon>
    </lineage>
</organism>
<gene>
    <name evidence="1" type="ORF">TZ00_12825</name>
</gene>
<proteinExistence type="predicted"/>
<evidence type="ECO:0000313" key="1">
    <source>
        <dbReference type="EMBL" id="KJC63889.1"/>
    </source>
</evidence>
<name>A0ABR5CE35_9MICO</name>
<evidence type="ECO:0000313" key="2">
    <source>
        <dbReference type="Proteomes" id="UP000032503"/>
    </source>
</evidence>
<dbReference type="EMBL" id="JYFC01000005">
    <property type="protein sequence ID" value="KJC63889.1"/>
    <property type="molecule type" value="Genomic_DNA"/>
</dbReference>
<dbReference type="RefSeq" id="WP_044442236.1">
    <property type="nucleotide sequence ID" value="NZ_JYFC01000005.1"/>
</dbReference>
<reference evidence="1 2" key="1">
    <citation type="journal article" date="2001" name="Int. J. Syst. Evol. Microbiol.">
        <title>Agreia bicolorata gen. nov., sp. nov., to accommodate actinobacteria isolated from narrow reed grass infected by the nematode Heteroanguina graminophila.</title>
        <authorList>
            <person name="Evtushenko L.I."/>
            <person name="Dorofeeva L.V."/>
            <person name="Dobrovolskaya T.G."/>
            <person name="Streshinskaya G.M."/>
            <person name="Subbotin S.A."/>
            <person name="Tiedje J.M."/>
        </authorList>
    </citation>
    <scope>NUCLEOTIDE SEQUENCE [LARGE SCALE GENOMIC DNA]</scope>
    <source>
        <strain evidence="1 2">VKM Ac-1804</strain>
    </source>
</reference>
<protein>
    <submittedName>
        <fullName evidence="1">Uncharacterized protein</fullName>
    </submittedName>
</protein>
<sequence>MCERNLAGYGQFVGLDEADRCPVAIQLDMDSDFSVKLQRGCVVEFCRSQLRIRFCTQQSHDLSCCLCRDHAGDVVERVVEEDHIVQVERQSKNIGCVSGAEHHVRLGGVTD</sequence>
<accession>A0ABR5CE35</accession>